<evidence type="ECO:0000256" key="8">
    <source>
        <dbReference type="RuleBase" id="RU367065"/>
    </source>
</evidence>
<evidence type="ECO:0000313" key="11">
    <source>
        <dbReference type="RefSeq" id="XP_013787356.2"/>
    </source>
</evidence>
<dbReference type="InterPro" id="IPR040191">
    <property type="entry name" value="UTP10"/>
</dbReference>
<evidence type="ECO:0000256" key="7">
    <source>
        <dbReference type="PROSITE-ProRule" id="PRU00103"/>
    </source>
</evidence>
<dbReference type="InterPro" id="IPR021133">
    <property type="entry name" value="HEAT_type_2"/>
</dbReference>
<feature type="domain" description="BP28 C-terminal" evidence="9">
    <location>
        <begin position="334"/>
        <end position="453"/>
    </location>
</feature>
<dbReference type="Gene3D" id="1.25.10.10">
    <property type="entry name" value="Leucine-rich Repeat Variant"/>
    <property type="match status" value="1"/>
</dbReference>
<proteinExistence type="inferred from homology"/>
<evidence type="ECO:0000256" key="4">
    <source>
        <dbReference type="ARBA" id="ARBA00022552"/>
    </source>
</evidence>
<dbReference type="GeneID" id="106471305"/>
<dbReference type="PROSITE" id="PS50077">
    <property type="entry name" value="HEAT_REPEAT"/>
    <property type="match status" value="1"/>
</dbReference>
<gene>
    <name evidence="11" type="primary">LOC106471305</name>
</gene>
<dbReference type="SMART" id="SM01036">
    <property type="entry name" value="BP28CT"/>
    <property type="match status" value="1"/>
</dbReference>
<dbReference type="InterPro" id="IPR011989">
    <property type="entry name" value="ARM-like"/>
</dbReference>
<organism evidence="10 11">
    <name type="scientific">Limulus polyphemus</name>
    <name type="common">Atlantic horseshoe crab</name>
    <dbReference type="NCBI Taxonomy" id="6850"/>
    <lineage>
        <taxon>Eukaryota</taxon>
        <taxon>Metazoa</taxon>
        <taxon>Ecdysozoa</taxon>
        <taxon>Arthropoda</taxon>
        <taxon>Chelicerata</taxon>
        <taxon>Merostomata</taxon>
        <taxon>Xiphosura</taxon>
        <taxon>Limulidae</taxon>
        <taxon>Limulus</taxon>
    </lineage>
</organism>
<sequence>MFRRSLEIGNGPDEHYLQQVILSCLYTCVQQVLSSEDGNTRETSVKLKEEHFQVELIVQVIRVSENPQTQNLALLLLNLVASRFSEHVLHNIMAIFTFMGASLVRQDDTYSFQVISQTIETIIPALLETSNQTGTTDETKKTVAMVTRVFVDAVLDIPQHRRLPVFSKLIHTLGPKQYLWIPLGQVFDRHITKQPVQGPAEEKVQGTLPPLVDFAVSLSQCFQPMIHNELLLLSVTTTLQRLLENLAAFLSSYLPVIINQVCILSAGHPDSEGQKTPLQQRLKVVRHHLATSLASRVLVPTIEKCYLFFIETKQDKGIGQLMSIFSEHLTAMSKEDLNAHILQMQNFFVGSLNYRSEHYKLFMWATQDSECQDKVLTFYRLSDSLASKLKSLFVLFAGHLVKNVSYLLDQNNMAKTESLYFGGEAGDVQKSCMLLQYILSTLEKCFLYDNEGFVTRERFETLMQPLLDQVENLLGTDEDYQDRIIKFLVPCVAQFAVAAKDNSLWKSLNYQLLLKTRHTSAKVRYAALQVIREVVVKLAEDYMVLLPEAIPFLAELMEDDSTEVEQQCQSVIAEMEQVLGEPLAKYF</sequence>
<keyword evidence="6 8" id="KW-0687">Ribonucleoprotein</keyword>
<keyword evidence="3 8" id="KW-0690">Ribosome biogenesis</keyword>
<dbReference type="InterPro" id="IPR012954">
    <property type="entry name" value="BP28_C_dom"/>
</dbReference>
<dbReference type="InterPro" id="IPR056473">
    <property type="entry name" value="HEAT_Utp10/HEAT1"/>
</dbReference>
<dbReference type="Pfam" id="PF23243">
    <property type="entry name" value="HEAT_HEATR1"/>
    <property type="match status" value="1"/>
</dbReference>
<keyword evidence="5 8" id="KW-0539">Nucleus</keyword>
<evidence type="ECO:0000313" key="10">
    <source>
        <dbReference type="Proteomes" id="UP000694941"/>
    </source>
</evidence>
<dbReference type="PANTHER" id="PTHR13457">
    <property type="entry name" value="BAP28"/>
    <property type="match status" value="1"/>
</dbReference>
<dbReference type="SUPFAM" id="SSF48371">
    <property type="entry name" value="ARM repeat"/>
    <property type="match status" value="1"/>
</dbReference>
<dbReference type="Pfam" id="PF08146">
    <property type="entry name" value="BP28CT"/>
    <property type="match status" value="1"/>
</dbReference>
<comment type="similarity">
    <text evidence="2 8">Belongs to the HEATR1/UTP10 family.</text>
</comment>
<evidence type="ECO:0000256" key="1">
    <source>
        <dbReference type="ARBA" id="ARBA00004604"/>
    </source>
</evidence>
<comment type="subcellular location">
    <subcellularLocation>
        <location evidence="1 8">Nucleus</location>
        <location evidence="1 8">Nucleolus</location>
    </subcellularLocation>
</comment>
<dbReference type="RefSeq" id="XP_013787356.2">
    <property type="nucleotide sequence ID" value="XM_013931902.2"/>
</dbReference>
<feature type="repeat" description="HEAT" evidence="7">
    <location>
        <begin position="549"/>
        <end position="585"/>
    </location>
</feature>
<dbReference type="PANTHER" id="PTHR13457:SF1">
    <property type="entry name" value="HEAT REPEAT-CONTAINING PROTEIN 1"/>
    <property type="match status" value="1"/>
</dbReference>
<name>A0ABM1BRP0_LIMPO</name>
<comment type="function">
    <text evidence="8">Involved in nucleolar processing of pre-18S ribosomal RNA.</text>
</comment>
<evidence type="ECO:0000256" key="5">
    <source>
        <dbReference type="ARBA" id="ARBA00023242"/>
    </source>
</evidence>
<evidence type="ECO:0000259" key="9">
    <source>
        <dbReference type="SMART" id="SM01036"/>
    </source>
</evidence>
<evidence type="ECO:0000256" key="2">
    <source>
        <dbReference type="ARBA" id="ARBA00010559"/>
    </source>
</evidence>
<evidence type="ECO:0000256" key="3">
    <source>
        <dbReference type="ARBA" id="ARBA00022517"/>
    </source>
</evidence>
<dbReference type="InterPro" id="IPR016024">
    <property type="entry name" value="ARM-type_fold"/>
</dbReference>
<dbReference type="Proteomes" id="UP000694941">
    <property type="component" value="Unplaced"/>
</dbReference>
<reference evidence="11" key="1">
    <citation type="submission" date="2025-08" db="UniProtKB">
        <authorList>
            <consortium name="RefSeq"/>
        </authorList>
    </citation>
    <scope>IDENTIFICATION</scope>
    <source>
        <tissue evidence="11">Muscle</tissue>
    </source>
</reference>
<evidence type="ECO:0000256" key="6">
    <source>
        <dbReference type="ARBA" id="ARBA00023274"/>
    </source>
</evidence>
<keyword evidence="4 8" id="KW-0698">rRNA processing</keyword>
<accession>A0ABM1BRP0</accession>
<protein>
    <recommendedName>
        <fullName evidence="8">HEAT repeat-containing protein 1</fullName>
    </recommendedName>
</protein>
<keyword evidence="10" id="KW-1185">Reference proteome</keyword>